<dbReference type="Gene3D" id="1.10.10.10">
    <property type="entry name" value="Winged helix-like DNA-binding domain superfamily/Winged helix DNA-binding domain"/>
    <property type="match status" value="1"/>
</dbReference>
<reference evidence="5" key="1">
    <citation type="submission" date="2021-01" db="EMBL/GenBank/DDBJ databases">
        <title>Whole genome shotgun sequence of Actinoplanes ferrugineus NBRC 15555.</title>
        <authorList>
            <person name="Komaki H."/>
            <person name="Tamura T."/>
        </authorList>
    </citation>
    <scope>NUCLEOTIDE SEQUENCE</scope>
    <source>
        <strain evidence="5">NBRC 15555</strain>
    </source>
</reference>
<dbReference type="SMART" id="SM00866">
    <property type="entry name" value="UTRA"/>
    <property type="match status" value="1"/>
</dbReference>
<proteinExistence type="predicted"/>
<dbReference type="Pfam" id="PF07702">
    <property type="entry name" value="UTRA"/>
    <property type="match status" value="1"/>
</dbReference>
<comment type="caution">
    <text evidence="5">The sequence shown here is derived from an EMBL/GenBank/DDBJ whole genome shotgun (WGS) entry which is preliminary data.</text>
</comment>
<dbReference type="SMART" id="SM00345">
    <property type="entry name" value="HTH_GNTR"/>
    <property type="match status" value="1"/>
</dbReference>
<dbReference type="InterPro" id="IPR036390">
    <property type="entry name" value="WH_DNA-bd_sf"/>
</dbReference>
<dbReference type="InterPro" id="IPR050679">
    <property type="entry name" value="Bact_HTH_transcr_reg"/>
</dbReference>
<gene>
    <name evidence="5" type="ORF">Afe05nite_86470</name>
</gene>
<accession>A0A919JBJ8</accession>
<name>A0A919JBJ8_9ACTN</name>
<dbReference type="InterPro" id="IPR036388">
    <property type="entry name" value="WH-like_DNA-bd_sf"/>
</dbReference>
<dbReference type="InterPro" id="IPR028978">
    <property type="entry name" value="Chorismate_lyase_/UTRA_dom_sf"/>
</dbReference>
<dbReference type="Pfam" id="PF00392">
    <property type="entry name" value="GntR"/>
    <property type="match status" value="1"/>
</dbReference>
<dbReference type="Proteomes" id="UP000598174">
    <property type="component" value="Unassembled WGS sequence"/>
</dbReference>
<dbReference type="RefSeq" id="WP_239118636.1">
    <property type="nucleotide sequence ID" value="NZ_BAAABP010000005.1"/>
</dbReference>
<dbReference type="PANTHER" id="PTHR44846">
    <property type="entry name" value="MANNOSYL-D-GLYCERATE TRANSPORT/METABOLISM SYSTEM REPRESSOR MNGR-RELATED"/>
    <property type="match status" value="1"/>
</dbReference>
<evidence type="ECO:0000259" key="4">
    <source>
        <dbReference type="PROSITE" id="PS50949"/>
    </source>
</evidence>
<dbReference type="GO" id="GO:0045892">
    <property type="term" value="P:negative regulation of DNA-templated transcription"/>
    <property type="evidence" value="ECO:0007669"/>
    <property type="project" value="TreeGrafter"/>
</dbReference>
<keyword evidence="2" id="KW-0238">DNA-binding</keyword>
<dbReference type="GO" id="GO:0003700">
    <property type="term" value="F:DNA-binding transcription factor activity"/>
    <property type="evidence" value="ECO:0007669"/>
    <property type="project" value="InterPro"/>
</dbReference>
<dbReference type="PROSITE" id="PS50949">
    <property type="entry name" value="HTH_GNTR"/>
    <property type="match status" value="1"/>
</dbReference>
<sequence length="260" mass="28475">MTAPLPMPNDGVRQRQQQIAANIRALILSGDLMPGDKLPSTTELMAEYNVANQTVQRALNILKNEKFIESHKGKGIFVAARAPQVVRAGHYPVAPAQGQPYPWITDHANQGRRGSSDLISVGETPAPAQVAAAFGIDKGTAVVTRHQLLKLDGEPAELVWLYYPVEIARGTPLAEQKKFTGGSPRVLADLGFPQRGAIDQVGTRLATVEEFVALELPEDMPVLRTFRVVFTDDQRPVEVQVMVKAGQQYEVQYRLSENGD</sequence>
<dbReference type="CDD" id="cd07377">
    <property type="entry name" value="WHTH_GntR"/>
    <property type="match status" value="1"/>
</dbReference>
<dbReference type="AlphaFoldDB" id="A0A919JBJ8"/>
<evidence type="ECO:0000256" key="1">
    <source>
        <dbReference type="ARBA" id="ARBA00023015"/>
    </source>
</evidence>
<dbReference type="SUPFAM" id="SSF46785">
    <property type="entry name" value="Winged helix' DNA-binding domain"/>
    <property type="match status" value="1"/>
</dbReference>
<dbReference type="PANTHER" id="PTHR44846:SF17">
    <property type="entry name" value="GNTR-FAMILY TRANSCRIPTIONAL REGULATOR"/>
    <property type="match status" value="1"/>
</dbReference>
<dbReference type="Gene3D" id="3.40.1410.10">
    <property type="entry name" value="Chorismate lyase-like"/>
    <property type="match status" value="1"/>
</dbReference>
<organism evidence="5 6">
    <name type="scientific">Paractinoplanes ferrugineus</name>
    <dbReference type="NCBI Taxonomy" id="113564"/>
    <lineage>
        <taxon>Bacteria</taxon>
        <taxon>Bacillati</taxon>
        <taxon>Actinomycetota</taxon>
        <taxon>Actinomycetes</taxon>
        <taxon>Micromonosporales</taxon>
        <taxon>Micromonosporaceae</taxon>
        <taxon>Paractinoplanes</taxon>
    </lineage>
</organism>
<evidence type="ECO:0000313" key="6">
    <source>
        <dbReference type="Proteomes" id="UP000598174"/>
    </source>
</evidence>
<keyword evidence="1" id="KW-0805">Transcription regulation</keyword>
<evidence type="ECO:0000313" key="5">
    <source>
        <dbReference type="EMBL" id="GIE16807.1"/>
    </source>
</evidence>
<dbReference type="InterPro" id="IPR000524">
    <property type="entry name" value="Tscrpt_reg_HTH_GntR"/>
</dbReference>
<dbReference type="EMBL" id="BOMM01000100">
    <property type="protein sequence ID" value="GIE16807.1"/>
    <property type="molecule type" value="Genomic_DNA"/>
</dbReference>
<feature type="domain" description="HTH gntR-type" evidence="4">
    <location>
        <begin position="13"/>
        <end position="81"/>
    </location>
</feature>
<dbReference type="GO" id="GO:0003677">
    <property type="term" value="F:DNA binding"/>
    <property type="evidence" value="ECO:0007669"/>
    <property type="project" value="UniProtKB-KW"/>
</dbReference>
<keyword evidence="3" id="KW-0804">Transcription</keyword>
<dbReference type="InterPro" id="IPR011663">
    <property type="entry name" value="UTRA"/>
</dbReference>
<evidence type="ECO:0000256" key="2">
    <source>
        <dbReference type="ARBA" id="ARBA00023125"/>
    </source>
</evidence>
<protein>
    <submittedName>
        <fullName evidence="5">GntR family transcriptional regulator</fullName>
    </submittedName>
</protein>
<dbReference type="SUPFAM" id="SSF64288">
    <property type="entry name" value="Chorismate lyase-like"/>
    <property type="match status" value="1"/>
</dbReference>
<keyword evidence="6" id="KW-1185">Reference proteome</keyword>
<evidence type="ECO:0000256" key="3">
    <source>
        <dbReference type="ARBA" id="ARBA00023163"/>
    </source>
</evidence>